<dbReference type="AlphaFoldDB" id="A0A345HCS7"/>
<dbReference type="GO" id="GO:0006355">
    <property type="term" value="P:regulation of DNA-templated transcription"/>
    <property type="evidence" value="ECO:0007669"/>
    <property type="project" value="InterPro"/>
</dbReference>
<protein>
    <recommendedName>
        <fullName evidence="3">HTH luxR-type domain-containing protein</fullName>
    </recommendedName>
</protein>
<dbReference type="KEGG" id="fat:DVK85_09140"/>
<dbReference type="EMBL" id="CP031188">
    <property type="protein sequence ID" value="AXG74387.1"/>
    <property type="molecule type" value="Genomic_DNA"/>
</dbReference>
<dbReference type="Proteomes" id="UP000253951">
    <property type="component" value="Chromosome"/>
</dbReference>
<dbReference type="GO" id="GO:0003677">
    <property type="term" value="F:DNA binding"/>
    <property type="evidence" value="ECO:0007669"/>
    <property type="project" value="InterPro"/>
</dbReference>
<dbReference type="InterPro" id="IPR036388">
    <property type="entry name" value="WH-like_DNA-bd_sf"/>
</dbReference>
<evidence type="ECO:0000313" key="1">
    <source>
        <dbReference type="EMBL" id="AXG74387.1"/>
    </source>
</evidence>
<evidence type="ECO:0008006" key="3">
    <source>
        <dbReference type="Google" id="ProtNLM"/>
    </source>
</evidence>
<dbReference type="InterPro" id="IPR016032">
    <property type="entry name" value="Sig_transdc_resp-reg_C-effctor"/>
</dbReference>
<dbReference type="OrthoDB" id="1523128at2"/>
<name>A0A345HCS7_9FLAO</name>
<reference evidence="1 2" key="1">
    <citation type="submission" date="2018-07" db="EMBL/GenBank/DDBJ databases">
        <title>Complete genome sequence of Flavobacterium arcticum type strain SM1502T.</title>
        <authorList>
            <person name="Li Y."/>
            <person name="Li D.-D."/>
        </authorList>
    </citation>
    <scope>NUCLEOTIDE SEQUENCE [LARGE SCALE GENOMIC DNA]</scope>
    <source>
        <strain evidence="1 2">SM1502</strain>
    </source>
</reference>
<keyword evidence="2" id="KW-1185">Reference proteome</keyword>
<dbReference type="SUPFAM" id="SSF46894">
    <property type="entry name" value="C-terminal effector domain of the bipartite response regulators"/>
    <property type="match status" value="1"/>
</dbReference>
<evidence type="ECO:0000313" key="2">
    <source>
        <dbReference type="Proteomes" id="UP000253951"/>
    </source>
</evidence>
<gene>
    <name evidence="1" type="ORF">DVK85_09140</name>
</gene>
<dbReference type="RefSeq" id="WP_114678145.1">
    <property type="nucleotide sequence ID" value="NZ_CP031188.1"/>
</dbReference>
<dbReference type="Gene3D" id="1.10.10.10">
    <property type="entry name" value="Winged helix-like DNA-binding domain superfamily/Winged helix DNA-binding domain"/>
    <property type="match status" value="1"/>
</dbReference>
<proteinExistence type="predicted"/>
<organism evidence="1 2">
    <name type="scientific">Flavobacterium arcticum</name>
    <dbReference type="NCBI Taxonomy" id="1784713"/>
    <lineage>
        <taxon>Bacteria</taxon>
        <taxon>Pseudomonadati</taxon>
        <taxon>Bacteroidota</taxon>
        <taxon>Flavobacteriia</taxon>
        <taxon>Flavobacteriales</taxon>
        <taxon>Flavobacteriaceae</taxon>
        <taxon>Flavobacterium</taxon>
    </lineage>
</organism>
<accession>A0A345HCS7</accession>
<sequence length="285" mass="33175">MNTKKTVVIGSDNAANLITLLSSIQKFPYCDIQIISASRLVDLLSILIDSNPDLVIINFTNNQEVLNDINNNVKKLEIPILCLDPKSQPNILNWDSKAIVFVYPFEMIHKEHYIFNRINSIFLLKSKTYPKSEADRFPSLIPVKSAGELSRYVMELDKKREILSKVRSKIKALYPNVNDPVRKELMSIVNYIKATSSDKNLWGDFKFYFEQIHQDFLQQLTNKHPALTPTDLKYCCYLKMNMTNDDIKNLLGINQESVRTHTYRLKLKMALRKEEDLRYYLRSVC</sequence>